<dbReference type="OrthoDB" id="6487365at2759"/>
<dbReference type="GO" id="GO:0003677">
    <property type="term" value="F:DNA binding"/>
    <property type="evidence" value="ECO:0007669"/>
    <property type="project" value="InterPro"/>
</dbReference>
<dbReference type="PANTHER" id="PTHR12243">
    <property type="entry name" value="MADF DOMAIN TRANSCRIPTION FACTOR"/>
    <property type="match status" value="1"/>
</dbReference>
<dbReference type="SMART" id="SM00595">
    <property type="entry name" value="MADF"/>
    <property type="match status" value="1"/>
</dbReference>
<dbReference type="InterPro" id="IPR004210">
    <property type="entry name" value="BESS_motif"/>
</dbReference>
<dbReference type="Pfam" id="PF10545">
    <property type="entry name" value="MADF_DNA_bdg"/>
    <property type="match status" value="1"/>
</dbReference>
<evidence type="ECO:0008006" key="7">
    <source>
        <dbReference type="Google" id="ProtNLM"/>
    </source>
</evidence>
<dbReference type="PROSITE" id="PS51029">
    <property type="entry name" value="MADF"/>
    <property type="match status" value="1"/>
</dbReference>
<reference evidence="5" key="1">
    <citation type="submission" date="2021-12" db="EMBL/GenBank/DDBJ databases">
        <authorList>
            <person name="Martin H S."/>
        </authorList>
    </citation>
    <scope>NUCLEOTIDE SEQUENCE</scope>
</reference>
<evidence type="ECO:0000256" key="1">
    <source>
        <dbReference type="PROSITE-ProRule" id="PRU00371"/>
    </source>
</evidence>
<dbReference type="GO" id="GO:0006357">
    <property type="term" value="P:regulation of transcription by RNA polymerase II"/>
    <property type="evidence" value="ECO:0007669"/>
    <property type="project" value="TreeGrafter"/>
</dbReference>
<dbReference type="Gene3D" id="1.10.10.60">
    <property type="entry name" value="Homeodomain-like"/>
    <property type="match status" value="1"/>
</dbReference>
<proteinExistence type="predicted"/>
<dbReference type="Proteomes" id="UP000838878">
    <property type="component" value="Chromosome 14"/>
</dbReference>
<keyword evidence="1" id="KW-0539">Nucleus</keyword>
<feature type="non-terminal residue" evidence="5">
    <location>
        <position position="234"/>
    </location>
</feature>
<dbReference type="GO" id="GO:0005667">
    <property type="term" value="C:transcription regulator complex"/>
    <property type="evidence" value="ECO:0007669"/>
    <property type="project" value="TreeGrafter"/>
</dbReference>
<dbReference type="PANTHER" id="PTHR12243:SF60">
    <property type="entry name" value="SI:CH211-15D5.12-RELATED"/>
    <property type="match status" value="1"/>
</dbReference>
<evidence type="ECO:0000313" key="6">
    <source>
        <dbReference type="Proteomes" id="UP000838878"/>
    </source>
</evidence>
<name>A0A8J9UJF9_9NEOP</name>
<dbReference type="EMBL" id="OV170234">
    <property type="protein sequence ID" value="CAH0720199.1"/>
    <property type="molecule type" value="Genomic_DNA"/>
</dbReference>
<dbReference type="GO" id="GO:0005634">
    <property type="term" value="C:nucleus"/>
    <property type="evidence" value="ECO:0007669"/>
    <property type="project" value="UniProtKB-SubCell"/>
</dbReference>
<accession>A0A8J9UJF9</accession>
<comment type="subcellular location">
    <subcellularLocation>
        <location evidence="1">Nucleus</location>
    </subcellularLocation>
</comment>
<evidence type="ECO:0000256" key="2">
    <source>
        <dbReference type="SAM" id="Coils"/>
    </source>
</evidence>
<gene>
    <name evidence="5" type="ORF">BINO364_LOCUS6460</name>
</gene>
<dbReference type="InterPro" id="IPR039353">
    <property type="entry name" value="TF_Adf1"/>
</dbReference>
<feature type="domain" description="MADF" evidence="3">
    <location>
        <begin position="11"/>
        <end position="99"/>
    </location>
</feature>
<feature type="coiled-coil region" evidence="2">
    <location>
        <begin position="114"/>
        <end position="154"/>
    </location>
</feature>
<evidence type="ECO:0000259" key="4">
    <source>
        <dbReference type="PROSITE" id="PS51031"/>
    </source>
</evidence>
<feature type="domain" description="BESS" evidence="4">
    <location>
        <begin position="186"/>
        <end position="225"/>
    </location>
</feature>
<evidence type="ECO:0000259" key="3">
    <source>
        <dbReference type="PROSITE" id="PS51029"/>
    </source>
</evidence>
<keyword evidence="6" id="KW-1185">Reference proteome</keyword>
<evidence type="ECO:0000313" key="5">
    <source>
        <dbReference type="EMBL" id="CAH0720199.1"/>
    </source>
</evidence>
<organism evidence="5 6">
    <name type="scientific">Brenthis ino</name>
    <name type="common">lesser marbled fritillary</name>
    <dbReference type="NCBI Taxonomy" id="405034"/>
    <lineage>
        <taxon>Eukaryota</taxon>
        <taxon>Metazoa</taxon>
        <taxon>Ecdysozoa</taxon>
        <taxon>Arthropoda</taxon>
        <taxon>Hexapoda</taxon>
        <taxon>Insecta</taxon>
        <taxon>Pterygota</taxon>
        <taxon>Neoptera</taxon>
        <taxon>Endopterygota</taxon>
        <taxon>Lepidoptera</taxon>
        <taxon>Glossata</taxon>
        <taxon>Ditrysia</taxon>
        <taxon>Papilionoidea</taxon>
        <taxon>Nymphalidae</taxon>
        <taxon>Heliconiinae</taxon>
        <taxon>Argynnini</taxon>
        <taxon>Brenthis</taxon>
    </lineage>
</organism>
<keyword evidence="2" id="KW-0175">Coiled coil</keyword>
<protein>
    <recommendedName>
        <fullName evidence="7">Transcription factor Adf-1</fullName>
    </recommendedName>
</protein>
<dbReference type="InterPro" id="IPR006578">
    <property type="entry name" value="MADF-dom"/>
</dbReference>
<dbReference type="PROSITE" id="PS51031">
    <property type="entry name" value="BESS"/>
    <property type="match status" value="1"/>
</dbReference>
<dbReference type="AlphaFoldDB" id="A0A8J9UJF9"/>
<sequence length="234" mass="27338">MAKFGKEKDELLIESVKMYKSLYDAKNTAKNFKNNIAKHKCWEEISAVIGFPVAECKKRWKSLRDQYTKKRKGESTSTERTNSNWEYMSLMSFLSNAIKIHEANDNEPLQYIGIEFVKEENSDEEEQLDQQSVNEDASVNIKEIAQNIQHATKRNSLQPITRVMARRHAQRSTFYEKRINKVPKIKTPMQKFFESMADIVDKLPPQLQAEVRLKVCQIVTETELKHHAHHDPNL</sequence>